<dbReference type="AlphaFoldDB" id="A0A1Y1ZUI2"/>
<protein>
    <submittedName>
        <fullName evidence="2">Uncharacterized protein</fullName>
    </submittedName>
</protein>
<comment type="caution">
    <text evidence="2">The sequence shown here is derived from an EMBL/GenBank/DDBJ whole genome shotgun (WGS) entry which is preliminary data.</text>
</comment>
<feature type="compositionally biased region" description="Polar residues" evidence="1">
    <location>
        <begin position="117"/>
        <end position="141"/>
    </location>
</feature>
<reference evidence="2 3" key="1">
    <citation type="submission" date="2016-07" db="EMBL/GenBank/DDBJ databases">
        <title>Pervasive Adenine N6-methylation of Active Genes in Fungi.</title>
        <authorList>
            <consortium name="DOE Joint Genome Institute"/>
            <person name="Mondo S.J."/>
            <person name="Dannebaum R.O."/>
            <person name="Kuo R.C."/>
            <person name="Labutti K."/>
            <person name="Haridas S."/>
            <person name="Kuo A."/>
            <person name="Salamov A."/>
            <person name="Ahrendt S.R."/>
            <person name="Lipzen A."/>
            <person name="Sullivan W."/>
            <person name="Andreopoulos W.B."/>
            <person name="Clum A."/>
            <person name="Lindquist E."/>
            <person name="Daum C."/>
            <person name="Ramamoorthy G.K."/>
            <person name="Gryganskyi A."/>
            <person name="Culley D."/>
            <person name="Magnuson J.K."/>
            <person name="James T.Y."/>
            <person name="O'Malley M.A."/>
            <person name="Stajich J.E."/>
            <person name="Spatafora J.W."/>
            <person name="Visel A."/>
            <person name="Grigoriev I.V."/>
        </authorList>
    </citation>
    <scope>NUCLEOTIDE SEQUENCE [LARGE SCALE GENOMIC DNA]</scope>
    <source>
        <strain evidence="2 3">CBS 115471</strain>
    </source>
</reference>
<keyword evidence="3" id="KW-1185">Reference proteome</keyword>
<name>A0A1Y1ZUI2_9PLEO</name>
<dbReference type="Proteomes" id="UP000193144">
    <property type="component" value="Unassembled WGS sequence"/>
</dbReference>
<dbReference type="EMBL" id="MCFA01000037">
    <property type="protein sequence ID" value="ORY13919.1"/>
    <property type="molecule type" value="Genomic_DNA"/>
</dbReference>
<feature type="region of interest" description="Disordered" evidence="1">
    <location>
        <begin position="101"/>
        <end position="141"/>
    </location>
</feature>
<gene>
    <name evidence="2" type="ORF">BCR34DRAFT_249202</name>
</gene>
<organism evidence="2 3">
    <name type="scientific">Clohesyomyces aquaticus</name>
    <dbReference type="NCBI Taxonomy" id="1231657"/>
    <lineage>
        <taxon>Eukaryota</taxon>
        <taxon>Fungi</taxon>
        <taxon>Dikarya</taxon>
        <taxon>Ascomycota</taxon>
        <taxon>Pezizomycotina</taxon>
        <taxon>Dothideomycetes</taxon>
        <taxon>Pleosporomycetidae</taxon>
        <taxon>Pleosporales</taxon>
        <taxon>Lindgomycetaceae</taxon>
        <taxon>Clohesyomyces</taxon>
    </lineage>
</organism>
<evidence type="ECO:0000313" key="3">
    <source>
        <dbReference type="Proteomes" id="UP000193144"/>
    </source>
</evidence>
<evidence type="ECO:0000256" key="1">
    <source>
        <dbReference type="SAM" id="MobiDB-lite"/>
    </source>
</evidence>
<sequence>MPRPAALQRAVAEDSGISMQDYGCRHAAAREGPYPTIFTRPSSCPTYLCRSPTFMTPHMFPLLTFLLQIYHGQWLEPFWNINAGKLFGLLGDMDTWPRSTPCAGQRTADISFPPLRTASSSSGMHTRQRKSTLSPSTLRGS</sequence>
<proteinExistence type="predicted"/>
<evidence type="ECO:0000313" key="2">
    <source>
        <dbReference type="EMBL" id="ORY13919.1"/>
    </source>
</evidence>
<accession>A0A1Y1ZUI2</accession>